<dbReference type="Proteomes" id="UP001432322">
    <property type="component" value="Unassembled WGS sequence"/>
</dbReference>
<name>A0AAV5WUF9_9BILA</name>
<sequence>QFLPLNISTVPSGHSPAQTGAVPYHPQCSAKSARITSFSQPVGLFSFKTTTAEFSSVLLPLHYGNFSRSLRACRIT</sequence>
<feature type="non-terminal residue" evidence="2">
    <location>
        <position position="76"/>
    </location>
</feature>
<feature type="non-terminal residue" evidence="2">
    <location>
        <position position="1"/>
    </location>
</feature>
<accession>A0AAV5WUF9</accession>
<keyword evidence="3" id="KW-1185">Reference proteome</keyword>
<evidence type="ECO:0000313" key="3">
    <source>
        <dbReference type="Proteomes" id="UP001432322"/>
    </source>
</evidence>
<gene>
    <name evidence="1" type="ORF">PFISCL1PPCAC_24679</name>
    <name evidence="2" type="ORF">PFISCL1PPCAC_24684</name>
</gene>
<dbReference type="EMBL" id="BTSY01000006">
    <property type="protein sequence ID" value="GMT33382.1"/>
    <property type="molecule type" value="Genomic_DNA"/>
</dbReference>
<evidence type="ECO:0000313" key="2">
    <source>
        <dbReference type="EMBL" id="GMT33387.1"/>
    </source>
</evidence>
<evidence type="ECO:0000313" key="1">
    <source>
        <dbReference type="EMBL" id="GMT33382.1"/>
    </source>
</evidence>
<organism evidence="2 3">
    <name type="scientific">Pristionchus fissidentatus</name>
    <dbReference type="NCBI Taxonomy" id="1538716"/>
    <lineage>
        <taxon>Eukaryota</taxon>
        <taxon>Metazoa</taxon>
        <taxon>Ecdysozoa</taxon>
        <taxon>Nematoda</taxon>
        <taxon>Chromadorea</taxon>
        <taxon>Rhabditida</taxon>
        <taxon>Rhabditina</taxon>
        <taxon>Diplogasteromorpha</taxon>
        <taxon>Diplogasteroidea</taxon>
        <taxon>Neodiplogasteridae</taxon>
        <taxon>Pristionchus</taxon>
    </lineage>
</organism>
<reference evidence="2" key="1">
    <citation type="submission" date="2023-10" db="EMBL/GenBank/DDBJ databases">
        <title>Genome assembly of Pristionchus species.</title>
        <authorList>
            <person name="Yoshida K."/>
            <person name="Sommer R.J."/>
        </authorList>
    </citation>
    <scope>NUCLEOTIDE SEQUENCE</scope>
    <source>
        <strain evidence="2">RS5133</strain>
    </source>
</reference>
<comment type="caution">
    <text evidence="2">The sequence shown here is derived from an EMBL/GenBank/DDBJ whole genome shotgun (WGS) entry which is preliminary data.</text>
</comment>
<proteinExistence type="predicted"/>
<dbReference type="EMBL" id="BTSY01000006">
    <property type="protein sequence ID" value="GMT33387.1"/>
    <property type="molecule type" value="Genomic_DNA"/>
</dbReference>
<protein>
    <submittedName>
        <fullName evidence="2">Uncharacterized protein</fullName>
    </submittedName>
</protein>
<dbReference type="AlphaFoldDB" id="A0AAV5WUF9"/>